<dbReference type="RefSeq" id="WP_148379575.1">
    <property type="nucleotide sequence ID" value="NZ_VSIY01000015.1"/>
</dbReference>
<sequence>MRRFLSALSLAAIVPLAGCFDVDATIAITGEDQAEMDMQMTIDADLVAMIAGSGEDPCEGMVREDQADGSVVCSESKSGSIEELMSDPDMGEGLTIEKRAGGLVYVAFDLDDLTGEMGMGDDDMSAEERAQMMAMMGSMFEGHAMVLNITGAEVVETNGTRSDDGKTATYEIPLTKLLDDTFTLPETFNALVRPGT</sequence>
<name>A0A5D0RAA4_9RHOB</name>
<proteinExistence type="predicted"/>
<dbReference type="AlphaFoldDB" id="A0A5D0RAA4"/>
<keyword evidence="1" id="KW-0732">Signal</keyword>
<dbReference type="Proteomes" id="UP000322080">
    <property type="component" value="Unassembled WGS sequence"/>
</dbReference>
<organism evidence="2 3">
    <name type="scientific">Maritimibacter fusiformis</name>
    <dbReference type="NCBI Taxonomy" id="2603819"/>
    <lineage>
        <taxon>Bacteria</taxon>
        <taxon>Pseudomonadati</taxon>
        <taxon>Pseudomonadota</taxon>
        <taxon>Alphaproteobacteria</taxon>
        <taxon>Rhodobacterales</taxon>
        <taxon>Roseobacteraceae</taxon>
        <taxon>Maritimibacter</taxon>
    </lineage>
</organism>
<evidence type="ECO:0008006" key="4">
    <source>
        <dbReference type="Google" id="ProtNLM"/>
    </source>
</evidence>
<evidence type="ECO:0000256" key="1">
    <source>
        <dbReference type="SAM" id="SignalP"/>
    </source>
</evidence>
<comment type="caution">
    <text evidence="2">The sequence shown here is derived from an EMBL/GenBank/DDBJ whole genome shotgun (WGS) entry which is preliminary data.</text>
</comment>
<protein>
    <recommendedName>
        <fullName evidence="4">Lipoprotein</fullName>
    </recommendedName>
</protein>
<dbReference type="EMBL" id="VSIY01000015">
    <property type="protein sequence ID" value="TYB77628.1"/>
    <property type="molecule type" value="Genomic_DNA"/>
</dbReference>
<evidence type="ECO:0000313" key="2">
    <source>
        <dbReference type="EMBL" id="TYB77628.1"/>
    </source>
</evidence>
<accession>A0A5D0RAA4</accession>
<gene>
    <name evidence="2" type="ORF">FVF75_15310</name>
</gene>
<feature type="chain" id="PRO_5022803415" description="Lipoprotein" evidence="1">
    <location>
        <begin position="18"/>
        <end position="196"/>
    </location>
</feature>
<feature type="signal peptide" evidence="1">
    <location>
        <begin position="1"/>
        <end position="17"/>
    </location>
</feature>
<keyword evidence="3" id="KW-1185">Reference proteome</keyword>
<reference evidence="2 3" key="1">
    <citation type="submission" date="2019-08" db="EMBL/GenBank/DDBJ databases">
        <title>Identification of a novel species of the genus Boseongicola.</title>
        <authorList>
            <person name="Zhang X.-Q."/>
        </authorList>
    </citation>
    <scope>NUCLEOTIDE SEQUENCE [LARGE SCALE GENOMIC DNA]</scope>
    <source>
        <strain evidence="2 3">HY14</strain>
    </source>
</reference>
<evidence type="ECO:0000313" key="3">
    <source>
        <dbReference type="Proteomes" id="UP000322080"/>
    </source>
</evidence>